<reference evidence="1" key="1">
    <citation type="submission" date="2020-01" db="EMBL/GenBank/DDBJ databases">
        <authorList>
            <person name="Meier V. D."/>
            <person name="Meier V D."/>
        </authorList>
    </citation>
    <scope>NUCLEOTIDE SEQUENCE</scope>
    <source>
        <strain evidence="1">HLG_WM_MAG_01</strain>
    </source>
</reference>
<sequence length="149" mass="17987">MKLEFELVTYDEALDKFDLDETMYQIDISEEDAQTYELLKSSDLSLYNWLRESDFFISHICEKVYPDNKDMKIAISGINGIDYRKFYFFKVTSADRFYEYFKKLFNIYEESDWQDREVIGEEILEHLAVKRQELLIDLSLYIAENENED</sequence>
<name>A0A6S6TEE9_9BACT</name>
<proteinExistence type="predicted"/>
<protein>
    <submittedName>
        <fullName evidence="1">Uncharacterized protein</fullName>
    </submittedName>
</protein>
<dbReference type="EMBL" id="CACVAS010000058">
    <property type="protein sequence ID" value="CAA6813374.1"/>
    <property type="molecule type" value="Genomic_DNA"/>
</dbReference>
<organism evidence="1">
    <name type="scientific">uncultured Sulfurovum sp</name>
    <dbReference type="NCBI Taxonomy" id="269237"/>
    <lineage>
        <taxon>Bacteria</taxon>
        <taxon>Pseudomonadati</taxon>
        <taxon>Campylobacterota</taxon>
        <taxon>Epsilonproteobacteria</taxon>
        <taxon>Campylobacterales</taxon>
        <taxon>Sulfurovaceae</taxon>
        <taxon>Sulfurovum</taxon>
        <taxon>environmental samples</taxon>
    </lineage>
</organism>
<gene>
    <name evidence="1" type="ORF">HELGO_WM389</name>
</gene>
<accession>A0A6S6TEE9</accession>
<evidence type="ECO:0000313" key="1">
    <source>
        <dbReference type="EMBL" id="CAA6813374.1"/>
    </source>
</evidence>
<dbReference type="AlphaFoldDB" id="A0A6S6TEE9"/>